<dbReference type="Pfam" id="PF04397">
    <property type="entry name" value="LytTR"/>
    <property type="match status" value="1"/>
</dbReference>
<organism evidence="3 4">
    <name type="scientific">Fuscovulum ytuae</name>
    <dbReference type="NCBI Taxonomy" id="3042299"/>
    <lineage>
        <taxon>Bacteria</taxon>
        <taxon>Pseudomonadati</taxon>
        <taxon>Pseudomonadota</taxon>
        <taxon>Alphaproteobacteria</taxon>
        <taxon>Rhodobacterales</taxon>
        <taxon>Paracoccaceae</taxon>
        <taxon>Fuscovulum</taxon>
    </lineage>
</organism>
<keyword evidence="1" id="KW-0812">Transmembrane</keyword>
<dbReference type="Proteomes" id="UP001230978">
    <property type="component" value="Chromosome"/>
</dbReference>
<proteinExistence type="predicted"/>
<dbReference type="SMART" id="SM00850">
    <property type="entry name" value="LytTR"/>
    <property type="match status" value="1"/>
</dbReference>
<dbReference type="RefSeq" id="WP_281466496.1">
    <property type="nucleotide sequence ID" value="NZ_CP124535.1"/>
</dbReference>
<accession>A0ABY8Q614</accession>
<name>A0ABY8Q614_9RHOB</name>
<keyword evidence="1" id="KW-1133">Transmembrane helix</keyword>
<dbReference type="GO" id="GO:0003677">
    <property type="term" value="F:DNA binding"/>
    <property type="evidence" value="ECO:0007669"/>
    <property type="project" value="UniProtKB-KW"/>
</dbReference>
<feature type="transmembrane region" description="Helical" evidence="1">
    <location>
        <begin position="75"/>
        <end position="99"/>
    </location>
</feature>
<gene>
    <name evidence="3" type="ORF">QF092_00325</name>
</gene>
<dbReference type="Gene3D" id="2.40.50.1020">
    <property type="entry name" value="LytTr DNA-binding domain"/>
    <property type="match status" value="1"/>
</dbReference>
<dbReference type="PROSITE" id="PS50930">
    <property type="entry name" value="HTH_LYTTR"/>
    <property type="match status" value="1"/>
</dbReference>
<keyword evidence="4" id="KW-1185">Reference proteome</keyword>
<evidence type="ECO:0000313" key="3">
    <source>
        <dbReference type="EMBL" id="WGV16295.1"/>
    </source>
</evidence>
<keyword evidence="1" id="KW-0472">Membrane</keyword>
<dbReference type="EMBL" id="CP124535">
    <property type="protein sequence ID" value="WGV16295.1"/>
    <property type="molecule type" value="Genomic_DNA"/>
</dbReference>
<feature type="transmembrane region" description="Helical" evidence="1">
    <location>
        <begin position="111"/>
        <end position="132"/>
    </location>
</feature>
<feature type="transmembrane region" description="Helical" evidence="1">
    <location>
        <begin position="42"/>
        <end position="63"/>
    </location>
</feature>
<evidence type="ECO:0000313" key="4">
    <source>
        <dbReference type="Proteomes" id="UP001230978"/>
    </source>
</evidence>
<feature type="domain" description="HTH LytTR-type" evidence="2">
    <location>
        <begin position="167"/>
        <end position="254"/>
    </location>
</feature>
<keyword evidence="3" id="KW-0238">DNA-binding</keyword>
<dbReference type="InterPro" id="IPR007492">
    <property type="entry name" value="LytTR_DNA-bd_dom"/>
</dbReference>
<evidence type="ECO:0000256" key="1">
    <source>
        <dbReference type="SAM" id="Phobius"/>
    </source>
</evidence>
<evidence type="ECO:0000259" key="2">
    <source>
        <dbReference type="PROSITE" id="PS50930"/>
    </source>
</evidence>
<sequence length="257" mass="27117">MESAYVILRDRRFWAGLTGLGLVLGVAGPFGTVTSLPLLPRIAYWLFMVYLTGPFGLLCSRAFSAGLRRLGLSDLPAGMFAGALTGLPITVLVHGANAILLAPGDLALDPIPLSLSLIGISIAISFAVTLAFHRLPETPAPADTAATASEPSPRLLERLPADLRAPLISLEATDHYTRVTTDQGSVMILLRFADAIAEAAPTPGLRVHRSHWVALDRIAAVRRDGPRAVVTTSDGRDIPVSRANVPALQAAGRLPQG</sequence>
<feature type="transmembrane region" description="Helical" evidence="1">
    <location>
        <begin position="12"/>
        <end position="30"/>
    </location>
</feature>
<protein>
    <submittedName>
        <fullName evidence="3">LytTR family DNA-binding domain-containing protein</fullName>
    </submittedName>
</protein>
<reference evidence="3 4" key="1">
    <citation type="submission" date="2023-04" db="EMBL/GenBank/DDBJ databases">
        <title>YMD61, complete Genome.</title>
        <authorList>
            <person name="Zhang J."/>
        </authorList>
    </citation>
    <scope>NUCLEOTIDE SEQUENCE [LARGE SCALE GENOMIC DNA]</scope>
    <source>
        <strain evidence="3 4">YMD61</strain>
    </source>
</reference>